<sequence>MTNQMLIEHIQKTAFDFFMGETNYKSEPGFGMTVDHTEKPHVASIASVGFTLSAYVVGVANQYMTYEDAREKVIQTLITLRDHVSHYQGFFAHFVDIHTAQRLGHCEYSTIDTALALNGVITVDAYFKDDTIHQLAYDIIHRIDFDMLVHTHEGKPRLYMAYNPDKDGDYVHGRPGFIHHWGMFAEQLMMYVMIAGLHKDHNLSNALYEGFDRIYKSYQQHRFIITPGNTLFVYQFPLAWLDLKDVVDRQGISWFNNARNATYAHRAFCLRHQKAFKTFNKYSFGLTAGYTPSGYYVANALPNMLGKYYTNGTISPSAMVGSLPFAKEICLPAIKHMANQPELWGKYGLVGSYNFEKEPWISTRDYALDKGLELLMANAYLTKDVQNAYMSHPIIQTGMGVLGWKKIEKQ</sequence>
<comment type="caution">
    <text evidence="2">The sequence shown here is derived from an EMBL/GenBank/DDBJ whole genome shotgun (WGS) entry which is preliminary data.</text>
</comment>
<dbReference type="Proteomes" id="UP001177160">
    <property type="component" value="Unassembled WGS sequence"/>
</dbReference>
<name>A0ABT2YBS2_9MOLU</name>
<dbReference type="Pfam" id="PF10091">
    <property type="entry name" value="Glycoamylase"/>
    <property type="match status" value="1"/>
</dbReference>
<organism evidence="2 3">
    <name type="scientific">Paracholeplasma manati</name>
    <dbReference type="NCBI Taxonomy" id="591373"/>
    <lineage>
        <taxon>Bacteria</taxon>
        <taxon>Bacillati</taxon>
        <taxon>Mycoplasmatota</taxon>
        <taxon>Mollicutes</taxon>
        <taxon>Acholeplasmatales</taxon>
        <taxon>Acholeplasmataceae</taxon>
        <taxon>Paracholeplasma</taxon>
    </lineage>
</organism>
<dbReference type="EMBL" id="JAOVQM010000006">
    <property type="protein sequence ID" value="MCV2232563.1"/>
    <property type="molecule type" value="Genomic_DNA"/>
</dbReference>
<dbReference type="RefSeq" id="WP_263608751.1">
    <property type="nucleotide sequence ID" value="NZ_JAOVQM010000006.1"/>
</dbReference>
<dbReference type="Gene3D" id="1.50.10.140">
    <property type="match status" value="1"/>
</dbReference>
<evidence type="ECO:0000313" key="3">
    <source>
        <dbReference type="Proteomes" id="UP001177160"/>
    </source>
</evidence>
<protein>
    <recommendedName>
        <fullName evidence="1">Glycoamylase-like domain-containing protein</fullName>
    </recommendedName>
</protein>
<dbReference type="InterPro" id="IPR019282">
    <property type="entry name" value="Glycoamylase-like_cons_dom"/>
</dbReference>
<proteinExistence type="predicted"/>
<evidence type="ECO:0000259" key="1">
    <source>
        <dbReference type="Pfam" id="PF10091"/>
    </source>
</evidence>
<reference evidence="2" key="1">
    <citation type="submission" date="2022-09" db="EMBL/GenBank/DDBJ databases">
        <title>Novel Mycoplasma species identified in domestic and wild animals.</title>
        <authorList>
            <person name="Volokhov D.V."/>
            <person name="Furtak V.A."/>
            <person name="Zagorodnyaya T.A."/>
        </authorList>
    </citation>
    <scope>NUCLEOTIDE SEQUENCE</scope>
    <source>
        <strain evidence="2">Oakley</strain>
    </source>
</reference>
<gene>
    <name evidence="2" type="ORF">N7548_06970</name>
</gene>
<evidence type="ECO:0000313" key="2">
    <source>
        <dbReference type="EMBL" id="MCV2232563.1"/>
    </source>
</evidence>
<feature type="domain" description="Glycoamylase-like" evidence="1">
    <location>
        <begin position="179"/>
        <end position="393"/>
    </location>
</feature>
<keyword evidence="3" id="KW-1185">Reference proteome</keyword>
<accession>A0ABT2YBS2</accession>